<feature type="region of interest" description="Disordered" evidence="1">
    <location>
        <begin position="115"/>
        <end position="134"/>
    </location>
</feature>
<dbReference type="InterPro" id="IPR011051">
    <property type="entry name" value="RmlC_Cupin_sf"/>
</dbReference>
<sequence length="134" mass="13737">MIVVTTPTAATALLLGADAPGARVRSLTPYGALRSATDAFDHLALDPGAEHLLPARTGTESAWYVLRGPALAERLPDGAQHLADAGDLLLVPRGGGLRLSAGPGGAELLRLALAAPTATPRPARRGAPTRRTRP</sequence>
<gene>
    <name evidence="2" type="ORF">FHR36_001505</name>
</gene>
<organism evidence="2 3">
    <name type="scientific">Kitasatospora paracochleata</name>
    <dbReference type="NCBI Taxonomy" id="58354"/>
    <lineage>
        <taxon>Bacteria</taxon>
        <taxon>Bacillati</taxon>
        <taxon>Actinomycetota</taxon>
        <taxon>Actinomycetes</taxon>
        <taxon>Kitasatosporales</taxon>
        <taxon>Streptomycetaceae</taxon>
        <taxon>Kitasatospora</taxon>
    </lineage>
</organism>
<comment type="caution">
    <text evidence="2">The sequence shown here is derived from an EMBL/GenBank/DDBJ whole genome shotgun (WGS) entry which is preliminary data.</text>
</comment>
<accession>A0ABT1IUW6</accession>
<dbReference type="Proteomes" id="UP001206483">
    <property type="component" value="Unassembled WGS sequence"/>
</dbReference>
<proteinExistence type="predicted"/>
<reference evidence="2 3" key="1">
    <citation type="submission" date="2022-06" db="EMBL/GenBank/DDBJ databases">
        <title>Sequencing the genomes of 1000 actinobacteria strains.</title>
        <authorList>
            <person name="Klenk H.-P."/>
        </authorList>
    </citation>
    <scope>NUCLEOTIDE SEQUENCE [LARGE SCALE GENOMIC DNA]</scope>
    <source>
        <strain evidence="2 3">DSM 41656</strain>
    </source>
</reference>
<dbReference type="RefSeq" id="WP_253795020.1">
    <property type="nucleotide sequence ID" value="NZ_BAAAUB010000030.1"/>
</dbReference>
<dbReference type="EMBL" id="JAMZDX010000002">
    <property type="protein sequence ID" value="MCP2308381.1"/>
    <property type="molecule type" value="Genomic_DNA"/>
</dbReference>
<evidence type="ECO:0000313" key="2">
    <source>
        <dbReference type="EMBL" id="MCP2308381.1"/>
    </source>
</evidence>
<feature type="compositionally biased region" description="Basic residues" evidence="1">
    <location>
        <begin position="122"/>
        <end position="134"/>
    </location>
</feature>
<name>A0ABT1IUW6_9ACTN</name>
<protein>
    <recommendedName>
        <fullName evidence="4">Quercetin 2,3-dioxygenase C-terminal cupin domain-containing protein</fullName>
    </recommendedName>
</protein>
<evidence type="ECO:0008006" key="4">
    <source>
        <dbReference type="Google" id="ProtNLM"/>
    </source>
</evidence>
<keyword evidence="3" id="KW-1185">Reference proteome</keyword>
<evidence type="ECO:0000256" key="1">
    <source>
        <dbReference type="SAM" id="MobiDB-lite"/>
    </source>
</evidence>
<dbReference type="SUPFAM" id="SSF51182">
    <property type="entry name" value="RmlC-like cupins"/>
    <property type="match status" value="1"/>
</dbReference>
<evidence type="ECO:0000313" key="3">
    <source>
        <dbReference type="Proteomes" id="UP001206483"/>
    </source>
</evidence>